<gene>
    <name evidence="1" type="ORF">DKL58_03560</name>
</gene>
<proteinExistence type="predicted"/>
<sequence>MKDELLTISLDDTVVKAAKANLENYGLSVAKYLQLMLFLAADNKAELKQIMVDKNDLTQWLKRLDAD</sequence>
<reference evidence="1 2" key="1">
    <citation type="submission" date="2018-05" db="EMBL/GenBank/DDBJ databases">
        <title>Reference genomes for bee gut microbiota database.</title>
        <authorList>
            <person name="Ellegaard K.M."/>
        </authorList>
    </citation>
    <scope>NUCLEOTIDE SEQUENCE [LARGE SCALE GENOMIC DNA]</scope>
    <source>
        <strain evidence="1 2">ESL0186</strain>
    </source>
</reference>
<protein>
    <submittedName>
        <fullName evidence="1">Uncharacterized protein</fullName>
    </submittedName>
</protein>
<dbReference type="Proteomes" id="UP000246036">
    <property type="component" value="Chromosome"/>
</dbReference>
<dbReference type="RefSeq" id="WP_109586121.1">
    <property type="nucleotide sequence ID" value="NZ_CP029477.1"/>
</dbReference>
<organism evidence="1 2">
    <name type="scientific">Lactobacillus kullabergensis</name>
    <dbReference type="NCBI Taxonomy" id="1218493"/>
    <lineage>
        <taxon>Bacteria</taxon>
        <taxon>Bacillati</taxon>
        <taxon>Bacillota</taxon>
        <taxon>Bacilli</taxon>
        <taxon>Lactobacillales</taxon>
        <taxon>Lactobacillaceae</taxon>
        <taxon>Lactobacillus</taxon>
    </lineage>
</organism>
<accession>A0ABM6VZM9</accession>
<evidence type="ECO:0000313" key="1">
    <source>
        <dbReference type="EMBL" id="AWM75099.1"/>
    </source>
</evidence>
<evidence type="ECO:0000313" key="2">
    <source>
        <dbReference type="Proteomes" id="UP000246036"/>
    </source>
</evidence>
<keyword evidence="2" id="KW-1185">Reference proteome</keyword>
<name>A0ABM6VZM9_9LACO</name>
<dbReference type="EMBL" id="CP029477">
    <property type="protein sequence ID" value="AWM75099.1"/>
    <property type="molecule type" value="Genomic_DNA"/>
</dbReference>